<evidence type="ECO:0000313" key="1">
    <source>
        <dbReference type="EMBL" id="GGB63848.1"/>
    </source>
</evidence>
<keyword evidence="2" id="KW-1185">Reference proteome</keyword>
<dbReference type="EMBL" id="BMKF01000001">
    <property type="protein sequence ID" value="GGB63848.1"/>
    <property type="molecule type" value="Genomic_DNA"/>
</dbReference>
<dbReference type="RefSeq" id="WP_158084509.1">
    <property type="nucleotide sequence ID" value="NZ_BMKF01000001.1"/>
</dbReference>
<evidence type="ECO:0000313" key="2">
    <source>
        <dbReference type="Proteomes" id="UP000628854"/>
    </source>
</evidence>
<comment type="caution">
    <text evidence="1">The sequence shown here is derived from an EMBL/GenBank/DDBJ whole genome shotgun (WGS) entry which is preliminary data.</text>
</comment>
<proteinExistence type="predicted"/>
<sequence length="47" mass="5162">MQNLFTMLMIVGSLAGLAMGALAHPKFYAAVFRKKRADSADHEHSID</sequence>
<protein>
    <submittedName>
        <fullName evidence="1">Uncharacterized protein</fullName>
    </submittedName>
</protein>
<reference evidence="2" key="1">
    <citation type="journal article" date="2019" name="Int. J. Syst. Evol. Microbiol.">
        <title>The Global Catalogue of Microorganisms (GCM) 10K type strain sequencing project: providing services to taxonomists for standard genome sequencing and annotation.</title>
        <authorList>
            <consortium name="The Broad Institute Genomics Platform"/>
            <consortium name="The Broad Institute Genome Sequencing Center for Infectious Disease"/>
            <person name="Wu L."/>
            <person name="Ma J."/>
        </authorList>
    </citation>
    <scope>NUCLEOTIDE SEQUENCE [LARGE SCALE GENOMIC DNA]</scope>
    <source>
        <strain evidence="2">CGMCC 1.15928</strain>
    </source>
</reference>
<accession>A0ABQ1JCV7</accession>
<dbReference type="Proteomes" id="UP000628854">
    <property type="component" value="Unassembled WGS sequence"/>
</dbReference>
<gene>
    <name evidence="1" type="ORF">GCM10011503_10730</name>
</gene>
<organism evidence="1 2">
    <name type="scientific">Henriciella pelagia</name>
    <dbReference type="NCBI Taxonomy" id="1977912"/>
    <lineage>
        <taxon>Bacteria</taxon>
        <taxon>Pseudomonadati</taxon>
        <taxon>Pseudomonadota</taxon>
        <taxon>Alphaproteobacteria</taxon>
        <taxon>Hyphomonadales</taxon>
        <taxon>Hyphomonadaceae</taxon>
        <taxon>Henriciella</taxon>
    </lineage>
</organism>
<name>A0ABQ1JCV7_9PROT</name>